<dbReference type="AlphaFoldDB" id="A0A4S8RAC1"/>
<evidence type="ECO:0000313" key="2">
    <source>
        <dbReference type="Proteomes" id="UP000308671"/>
    </source>
</evidence>
<gene>
    <name evidence="1" type="ORF">BGAL_0053g00130</name>
</gene>
<protein>
    <submittedName>
        <fullName evidence="1">Uncharacterized protein</fullName>
    </submittedName>
</protein>
<proteinExistence type="predicted"/>
<dbReference type="Proteomes" id="UP000308671">
    <property type="component" value="Unassembled WGS sequence"/>
</dbReference>
<keyword evidence="2" id="KW-1185">Reference proteome</keyword>
<accession>A0A4S8RAC1</accession>
<name>A0A4S8RAC1_9HELO</name>
<comment type="caution">
    <text evidence="1">The sequence shown here is derived from an EMBL/GenBank/DDBJ whole genome shotgun (WGS) entry which is preliminary data.</text>
</comment>
<dbReference type="EMBL" id="PQXL01000053">
    <property type="protein sequence ID" value="THV53345.1"/>
    <property type="molecule type" value="Genomic_DNA"/>
</dbReference>
<evidence type="ECO:0000313" key="1">
    <source>
        <dbReference type="EMBL" id="THV53345.1"/>
    </source>
</evidence>
<organism evidence="1 2">
    <name type="scientific">Botrytis galanthina</name>
    <dbReference type="NCBI Taxonomy" id="278940"/>
    <lineage>
        <taxon>Eukaryota</taxon>
        <taxon>Fungi</taxon>
        <taxon>Dikarya</taxon>
        <taxon>Ascomycota</taxon>
        <taxon>Pezizomycotina</taxon>
        <taxon>Leotiomycetes</taxon>
        <taxon>Helotiales</taxon>
        <taxon>Sclerotiniaceae</taxon>
        <taxon>Botrytis</taxon>
    </lineage>
</organism>
<sequence>MESEVGGRSAAGSLLGEHGKKVGATRAIRLEGIFAMDPSIRSGATGRTQVVLVIVTAYLSGKSE</sequence>
<reference evidence="1 2" key="1">
    <citation type="submission" date="2017-12" db="EMBL/GenBank/DDBJ databases">
        <title>Comparative genomics of Botrytis spp.</title>
        <authorList>
            <person name="Valero-Jimenez C.A."/>
            <person name="Tapia P."/>
            <person name="Veloso J."/>
            <person name="Silva-Moreno E."/>
            <person name="Staats M."/>
            <person name="Valdes J.H."/>
            <person name="Van Kan J.A.L."/>
        </authorList>
    </citation>
    <scope>NUCLEOTIDE SEQUENCE [LARGE SCALE GENOMIC DNA]</scope>
    <source>
        <strain evidence="1 2">MUCL435</strain>
    </source>
</reference>